<dbReference type="PRINTS" id="PR00990">
    <property type="entry name" value="RIBOKINASE"/>
</dbReference>
<comment type="similarity">
    <text evidence="1 4">Belongs to the carbohydrate kinase PfkB family.</text>
</comment>
<name>A0A6N7VSE6_9ACTO</name>
<dbReference type="InterPro" id="IPR052562">
    <property type="entry name" value="Ketohexokinase-related"/>
</dbReference>
<sequence length="271" mass="28485">MRIVALGLLTLDVIQRVGTYPAQNEKTVADETILDFGGPAANAAAAAATLGSDTTLISAIDDAPPSILVKDLLSSTRVDFVALSEEQPVPVATVIVSQKSGDRAVVSSYKSLPTYNRLAHGLPPCDVLLLDGHHLSSAIEAATIAKDRGTPIILDGGSWKTGLDELLPMVDVAILSEDFAGPADYVMPCKFVAITHGQDNIEIVAPEKRFISVPQVDAVNTLGAGDVFHGAFAHYIAGWPLTISEVQCALSRAGEVASSFCANPSTRLQLR</sequence>
<comment type="caution">
    <text evidence="6">The sequence shown here is derived from an EMBL/GenBank/DDBJ whole genome shotgun (WGS) entry which is preliminary data.</text>
</comment>
<dbReference type="InterPro" id="IPR002139">
    <property type="entry name" value="Ribo/fructo_kinase"/>
</dbReference>
<evidence type="ECO:0000313" key="7">
    <source>
        <dbReference type="Proteomes" id="UP000470875"/>
    </source>
</evidence>
<organism evidence="6 7">
    <name type="scientific">Scrofimicrobium canadense</name>
    <dbReference type="NCBI Taxonomy" id="2652290"/>
    <lineage>
        <taxon>Bacteria</taxon>
        <taxon>Bacillati</taxon>
        <taxon>Actinomycetota</taxon>
        <taxon>Actinomycetes</taxon>
        <taxon>Actinomycetales</taxon>
        <taxon>Actinomycetaceae</taxon>
        <taxon>Scrofimicrobium</taxon>
    </lineage>
</organism>
<dbReference type="Proteomes" id="UP000470875">
    <property type="component" value="Unassembled WGS sequence"/>
</dbReference>
<evidence type="ECO:0000259" key="5">
    <source>
        <dbReference type="Pfam" id="PF00294"/>
    </source>
</evidence>
<protein>
    <submittedName>
        <fullName evidence="6">Carbohydrate kinase</fullName>
    </submittedName>
</protein>
<dbReference type="RefSeq" id="WP_154543740.1">
    <property type="nucleotide sequence ID" value="NZ_VULO01000004.1"/>
</dbReference>
<accession>A0A6N7VSE6</accession>
<dbReference type="SUPFAM" id="SSF53613">
    <property type="entry name" value="Ribokinase-like"/>
    <property type="match status" value="1"/>
</dbReference>
<dbReference type="PROSITE" id="PS00584">
    <property type="entry name" value="PFKB_KINASES_2"/>
    <property type="match status" value="1"/>
</dbReference>
<feature type="domain" description="Carbohydrate kinase PfkB" evidence="5">
    <location>
        <begin position="3"/>
        <end position="178"/>
    </location>
</feature>
<dbReference type="InterPro" id="IPR029056">
    <property type="entry name" value="Ribokinase-like"/>
</dbReference>
<dbReference type="Gene3D" id="3.40.1190.20">
    <property type="match status" value="1"/>
</dbReference>
<keyword evidence="3 4" id="KW-0418">Kinase</keyword>
<keyword evidence="2 4" id="KW-0808">Transferase</keyword>
<dbReference type="PANTHER" id="PTHR42774">
    <property type="entry name" value="PHOSPHOTRANSFERASE SYSTEM TRANSPORT PROTEIN"/>
    <property type="match status" value="1"/>
</dbReference>
<evidence type="ECO:0000256" key="2">
    <source>
        <dbReference type="ARBA" id="ARBA00022679"/>
    </source>
</evidence>
<dbReference type="GO" id="GO:0016301">
    <property type="term" value="F:kinase activity"/>
    <property type="evidence" value="ECO:0007669"/>
    <property type="project" value="UniProtKB-KW"/>
</dbReference>
<proteinExistence type="inferred from homology"/>
<dbReference type="AlphaFoldDB" id="A0A6N7VSE6"/>
<evidence type="ECO:0000256" key="1">
    <source>
        <dbReference type="ARBA" id="ARBA00010688"/>
    </source>
</evidence>
<reference evidence="6 7" key="1">
    <citation type="submission" date="2019-08" db="EMBL/GenBank/DDBJ databases">
        <title>In-depth cultivation of the pig gut microbiome towards novel bacterial diversity and tailored functional studies.</title>
        <authorList>
            <person name="Wylensek D."/>
            <person name="Hitch T.C.A."/>
            <person name="Clavel T."/>
        </authorList>
    </citation>
    <scope>NUCLEOTIDE SEQUENCE [LARGE SCALE GENOMIC DNA]</scope>
    <source>
        <strain evidence="6 7">WB03_NA08</strain>
    </source>
</reference>
<dbReference type="InterPro" id="IPR011611">
    <property type="entry name" value="PfkB_dom"/>
</dbReference>
<evidence type="ECO:0000256" key="4">
    <source>
        <dbReference type="RuleBase" id="RU003704"/>
    </source>
</evidence>
<keyword evidence="7" id="KW-1185">Reference proteome</keyword>
<dbReference type="Pfam" id="PF00294">
    <property type="entry name" value="PfkB"/>
    <property type="match status" value="1"/>
</dbReference>
<evidence type="ECO:0000313" key="6">
    <source>
        <dbReference type="EMBL" id="MSS83880.1"/>
    </source>
</evidence>
<dbReference type="EMBL" id="VULO01000004">
    <property type="protein sequence ID" value="MSS83880.1"/>
    <property type="molecule type" value="Genomic_DNA"/>
</dbReference>
<gene>
    <name evidence="6" type="ORF">FYJ24_03705</name>
</gene>
<dbReference type="PANTHER" id="PTHR42774:SF3">
    <property type="entry name" value="KETOHEXOKINASE"/>
    <property type="match status" value="1"/>
</dbReference>
<evidence type="ECO:0000256" key="3">
    <source>
        <dbReference type="ARBA" id="ARBA00022777"/>
    </source>
</evidence>
<dbReference type="InterPro" id="IPR002173">
    <property type="entry name" value="Carboh/pur_kinase_PfkB_CS"/>
</dbReference>